<dbReference type="PANTHER" id="PTHR30469:SF11">
    <property type="entry name" value="BLL4320 PROTEIN"/>
    <property type="match status" value="1"/>
</dbReference>
<name>A0A1X6Z1B8_9RHOB</name>
<dbReference type="Gene3D" id="2.40.30.170">
    <property type="match status" value="1"/>
</dbReference>
<evidence type="ECO:0000259" key="5">
    <source>
        <dbReference type="Pfam" id="PF25917"/>
    </source>
</evidence>
<dbReference type="Pfam" id="PF25917">
    <property type="entry name" value="BSH_RND"/>
    <property type="match status" value="1"/>
</dbReference>
<sequence>MTVWKQLLIVCLLAAAGYGGFTYYQHYTTSDEDESTERPARPILVETAHVESQMMVQSVEAVGTTRALRSISIVPLVSGRIVSLEISPGQAVEVGDVLAQLDDRIAQADLAEAQARLTEQEQVLTRVRQLRETNAVSQASLDEVTARLAEANAQLDRMEQQLEDRTIRAPFSGVIGLNEIDLGARVDEGETLTRLDDLSQVIIEFSLPETLFAEIAIGQPISARSAAFPGRAFAGTVSAIDTRIDPTSRAFRARAIVPNPDGTLPAGMFMSLTLILSESENLVVPEEAIVFEAASTYVFVIVDDVAERRNVTTGQRQSAIVAINDGLQSGDEVVIRGLKRVRDGSQINRPDPTSETDQTVENGS</sequence>
<dbReference type="InterPro" id="IPR058624">
    <property type="entry name" value="MdtA-like_HH"/>
</dbReference>
<dbReference type="AlphaFoldDB" id="A0A1X6Z1B8"/>
<dbReference type="FunFam" id="2.40.30.170:FF:000010">
    <property type="entry name" value="Efflux RND transporter periplasmic adaptor subunit"/>
    <property type="match status" value="1"/>
</dbReference>
<feature type="region of interest" description="Disordered" evidence="3">
    <location>
        <begin position="344"/>
        <end position="364"/>
    </location>
</feature>
<evidence type="ECO:0000259" key="7">
    <source>
        <dbReference type="Pfam" id="PF25989"/>
    </source>
</evidence>
<dbReference type="NCBIfam" id="TIGR01730">
    <property type="entry name" value="RND_mfp"/>
    <property type="match status" value="1"/>
</dbReference>
<dbReference type="InterPro" id="IPR058625">
    <property type="entry name" value="MdtA-like_BSH"/>
</dbReference>
<dbReference type="Pfam" id="PF25954">
    <property type="entry name" value="Beta-barrel_RND_2"/>
    <property type="match status" value="1"/>
</dbReference>
<keyword evidence="9" id="KW-1185">Reference proteome</keyword>
<dbReference type="InterPro" id="IPR006143">
    <property type="entry name" value="RND_pump_MFP"/>
</dbReference>
<dbReference type="SUPFAM" id="SSF111369">
    <property type="entry name" value="HlyD-like secretion proteins"/>
    <property type="match status" value="1"/>
</dbReference>
<dbReference type="Pfam" id="PF25876">
    <property type="entry name" value="HH_MFP_RND"/>
    <property type="match status" value="1"/>
</dbReference>
<feature type="domain" description="YknX-like C-terminal permuted SH3-like" evidence="7">
    <location>
        <begin position="282"/>
        <end position="348"/>
    </location>
</feature>
<evidence type="ECO:0000256" key="1">
    <source>
        <dbReference type="ARBA" id="ARBA00009477"/>
    </source>
</evidence>
<feature type="compositionally biased region" description="Polar residues" evidence="3">
    <location>
        <begin position="345"/>
        <end position="364"/>
    </location>
</feature>
<evidence type="ECO:0000256" key="2">
    <source>
        <dbReference type="SAM" id="Coils"/>
    </source>
</evidence>
<accession>A0A1X6Z1B8</accession>
<dbReference type="RefSeq" id="WP_085805322.1">
    <property type="nucleotide sequence ID" value="NZ_FWFX01000004.1"/>
</dbReference>
<feature type="domain" description="Multidrug resistance protein MdtA-like alpha-helical hairpin" evidence="4">
    <location>
        <begin position="106"/>
        <end position="160"/>
    </location>
</feature>
<dbReference type="PANTHER" id="PTHR30469">
    <property type="entry name" value="MULTIDRUG RESISTANCE PROTEIN MDTA"/>
    <property type="match status" value="1"/>
</dbReference>
<protein>
    <submittedName>
        <fullName evidence="8">Multidrug resistance protein MdtA</fullName>
    </submittedName>
</protein>
<evidence type="ECO:0000313" key="8">
    <source>
        <dbReference type="EMBL" id="SLN37465.1"/>
    </source>
</evidence>
<proteinExistence type="inferred from homology"/>
<dbReference type="GO" id="GO:1990281">
    <property type="term" value="C:efflux pump complex"/>
    <property type="evidence" value="ECO:0007669"/>
    <property type="project" value="TreeGrafter"/>
</dbReference>
<dbReference type="Gene3D" id="1.10.287.470">
    <property type="entry name" value="Helix hairpin bin"/>
    <property type="match status" value="1"/>
</dbReference>
<gene>
    <name evidence="8" type="primary">mdtA_2</name>
    <name evidence="8" type="ORF">ROA7450_01793</name>
</gene>
<dbReference type="OrthoDB" id="9806939at2"/>
<dbReference type="Gene3D" id="2.40.50.100">
    <property type="match status" value="1"/>
</dbReference>
<dbReference type="InterPro" id="IPR058792">
    <property type="entry name" value="Beta-barrel_RND_2"/>
</dbReference>
<feature type="coiled-coil region" evidence="2">
    <location>
        <begin position="110"/>
        <end position="168"/>
    </location>
</feature>
<dbReference type="Proteomes" id="UP000193061">
    <property type="component" value="Unassembled WGS sequence"/>
</dbReference>
<evidence type="ECO:0000259" key="6">
    <source>
        <dbReference type="Pfam" id="PF25954"/>
    </source>
</evidence>
<evidence type="ECO:0000256" key="3">
    <source>
        <dbReference type="SAM" id="MobiDB-lite"/>
    </source>
</evidence>
<evidence type="ECO:0000259" key="4">
    <source>
        <dbReference type="Pfam" id="PF25876"/>
    </source>
</evidence>
<organism evidence="8 9">
    <name type="scientific">Roseovarius albus</name>
    <dbReference type="NCBI Taxonomy" id="1247867"/>
    <lineage>
        <taxon>Bacteria</taxon>
        <taxon>Pseudomonadati</taxon>
        <taxon>Pseudomonadota</taxon>
        <taxon>Alphaproteobacteria</taxon>
        <taxon>Rhodobacterales</taxon>
        <taxon>Roseobacteraceae</taxon>
        <taxon>Roseovarius</taxon>
    </lineage>
</organism>
<comment type="similarity">
    <text evidence="1">Belongs to the membrane fusion protein (MFP) (TC 8.A.1) family.</text>
</comment>
<reference evidence="8 9" key="1">
    <citation type="submission" date="2017-03" db="EMBL/GenBank/DDBJ databases">
        <authorList>
            <person name="Afonso C.L."/>
            <person name="Miller P.J."/>
            <person name="Scott M.A."/>
            <person name="Spackman E."/>
            <person name="Goraichik I."/>
            <person name="Dimitrov K.M."/>
            <person name="Suarez D.L."/>
            <person name="Swayne D.E."/>
        </authorList>
    </citation>
    <scope>NUCLEOTIDE SEQUENCE [LARGE SCALE GENOMIC DNA]</scope>
    <source>
        <strain evidence="8 9">CECT 7450</strain>
    </source>
</reference>
<evidence type="ECO:0000313" key="9">
    <source>
        <dbReference type="Proteomes" id="UP000193061"/>
    </source>
</evidence>
<dbReference type="Gene3D" id="2.40.420.20">
    <property type="match status" value="1"/>
</dbReference>
<feature type="domain" description="CusB-like beta-barrel" evidence="6">
    <location>
        <begin position="203"/>
        <end position="274"/>
    </location>
</feature>
<dbReference type="InterPro" id="IPR058637">
    <property type="entry name" value="YknX-like_C"/>
</dbReference>
<dbReference type="Pfam" id="PF25989">
    <property type="entry name" value="YknX_C"/>
    <property type="match status" value="1"/>
</dbReference>
<keyword evidence="2" id="KW-0175">Coiled coil</keyword>
<feature type="domain" description="Multidrug resistance protein MdtA-like barrel-sandwich hybrid" evidence="5">
    <location>
        <begin position="70"/>
        <end position="192"/>
    </location>
</feature>
<dbReference type="GO" id="GO:0015562">
    <property type="term" value="F:efflux transmembrane transporter activity"/>
    <property type="evidence" value="ECO:0007669"/>
    <property type="project" value="TreeGrafter"/>
</dbReference>
<dbReference type="EMBL" id="FWFX01000004">
    <property type="protein sequence ID" value="SLN37465.1"/>
    <property type="molecule type" value="Genomic_DNA"/>
</dbReference>